<dbReference type="GO" id="GO:0005634">
    <property type="term" value="C:nucleus"/>
    <property type="evidence" value="ECO:0007669"/>
    <property type="project" value="TreeGrafter"/>
</dbReference>
<feature type="compositionally biased region" description="Basic and acidic residues" evidence="11">
    <location>
        <begin position="654"/>
        <end position="670"/>
    </location>
</feature>
<dbReference type="InterPro" id="IPR002905">
    <property type="entry name" value="Trm1"/>
</dbReference>
<dbReference type="FunFam" id="3.30.56.70:FF:000001">
    <property type="entry name" value="tRNA (guanine(26)-N(2))-dimethyltransferase"/>
    <property type="match status" value="1"/>
</dbReference>
<feature type="region of interest" description="Disordered" evidence="11">
    <location>
        <begin position="634"/>
        <end position="670"/>
    </location>
</feature>
<sequence length="670" mass="75399">MPNVIWFKNSPGSWSCCRWSKTFAVLQKIFQSHYRCSGSGSATASMDGNKSNDANTLDMKPVGQEIISVSEGTIKEGKAEILKESSKHVFYNPVQEFNRDLRHVLIELELSSVHFYFILCLRFLCCPTCQPYFLNMLISKNKAYIVRLFGLLFTFIITCSILVLSIHAQDHFNQKRIKKEKELKRNASKTDESTATVDEPKLDLRPGETYEDGMVILEALAATGLRSIRYAKEVPGVKRIVANDLSPSAVESLKANIAFNKVEHLVSPSHNDASMVMYQNRPPSPRFDVVDLDPYGCPSQFLDGAVQAVASDGLLMVTCTDMAVLAGNSPETCYSKYGAISLRNPCCYEMALRIALQCIESHANRYGRYITPLLSVSADFYIRMFVRINSSPSICKRSINKLSMVYQCVGCETLTLQPLGEYKNINPNNPNQMKTVLPHVPSVSENCPHCDMRYHVGGPIWNAPIHDKAFVTRLLDALSEEEAVEKFGTCKRLEGMLSVVEEELDDIPLYYKLDRLSSLMGVSTMPVLTFSSAFLNAGYRLSQSHVKPSCFKTDAPQSFVWDILRAWGKDKPVTEKQLKEGSISSKLLSKPISSTIDFTIHPDANPDSRQKRKCRYQINPIKFWGPGIRSIANLQDGSIQEKQRRNQGKRKRKQSEGVEREDDSKRIPSE</sequence>
<keyword evidence="1 10" id="KW-0820">tRNA-binding</keyword>
<dbReference type="AlphaFoldDB" id="A0A9C6TUN7"/>
<gene>
    <name evidence="14" type="primary">LOC113207396</name>
</gene>
<keyword evidence="3 10" id="KW-0808">Transferase</keyword>
<comment type="catalytic activity">
    <reaction evidence="8 10">
        <text>guanosine(26) in tRNA + 2 S-adenosyl-L-methionine = N(2)-dimethylguanosine(26) in tRNA + 2 S-adenosyl-L-homocysteine + 2 H(+)</text>
        <dbReference type="Rhea" id="RHEA:43140"/>
        <dbReference type="Rhea" id="RHEA-COMP:10359"/>
        <dbReference type="Rhea" id="RHEA-COMP:10360"/>
        <dbReference type="ChEBI" id="CHEBI:15378"/>
        <dbReference type="ChEBI" id="CHEBI:57856"/>
        <dbReference type="ChEBI" id="CHEBI:59789"/>
        <dbReference type="ChEBI" id="CHEBI:74269"/>
        <dbReference type="ChEBI" id="CHEBI:74513"/>
        <dbReference type="EC" id="2.1.1.216"/>
    </reaction>
</comment>
<evidence type="ECO:0000256" key="9">
    <source>
        <dbReference type="ARBA" id="ARBA00074266"/>
    </source>
</evidence>
<dbReference type="InterPro" id="IPR042296">
    <property type="entry name" value="tRNA_met_Trm1_C"/>
</dbReference>
<evidence type="ECO:0000256" key="10">
    <source>
        <dbReference type="PROSITE-ProRule" id="PRU00958"/>
    </source>
</evidence>
<evidence type="ECO:0000313" key="13">
    <source>
        <dbReference type="Proteomes" id="UP000504606"/>
    </source>
</evidence>
<evidence type="ECO:0000256" key="3">
    <source>
        <dbReference type="ARBA" id="ARBA00022679"/>
    </source>
</evidence>
<accession>A0A9C6TUN7</accession>
<keyword evidence="12" id="KW-0472">Membrane</keyword>
<evidence type="ECO:0000256" key="11">
    <source>
        <dbReference type="SAM" id="MobiDB-lite"/>
    </source>
</evidence>
<keyword evidence="6 10" id="KW-0694">RNA-binding</keyword>
<keyword evidence="2 10" id="KW-0489">Methyltransferase</keyword>
<protein>
    <recommendedName>
        <fullName evidence="9 10">tRNA (guanine(26)-N(2))-dimethyltransferase</fullName>
        <ecNumber evidence="7 10">2.1.1.216</ecNumber>
    </recommendedName>
</protein>
<evidence type="ECO:0000313" key="14">
    <source>
        <dbReference type="RefSeq" id="XP_052120606.1"/>
    </source>
</evidence>
<evidence type="ECO:0000256" key="8">
    <source>
        <dbReference type="ARBA" id="ARBA00051897"/>
    </source>
</evidence>
<evidence type="ECO:0000256" key="2">
    <source>
        <dbReference type="ARBA" id="ARBA00022603"/>
    </source>
</evidence>
<name>A0A9C6TUN7_FRAOC</name>
<evidence type="ECO:0000256" key="1">
    <source>
        <dbReference type="ARBA" id="ARBA00022555"/>
    </source>
</evidence>
<dbReference type="GeneID" id="113207396"/>
<dbReference type="OrthoDB" id="6349953at2759"/>
<dbReference type="NCBIfam" id="TIGR00308">
    <property type="entry name" value="TRM1"/>
    <property type="match status" value="1"/>
</dbReference>
<dbReference type="PANTHER" id="PTHR10631">
    <property type="entry name" value="N 2 ,N 2 -DIMETHYLGUANOSINE TRNA METHYLTRANSFERASE"/>
    <property type="match status" value="1"/>
</dbReference>
<dbReference type="RefSeq" id="XP_052120606.1">
    <property type="nucleotide sequence ID" value="XM_052264646.1"/>
</dbReference>
<proteinExistence type="inferred from homology"/>
<evidence type="ECO:0000256" key="6">
    <source>
        <dbReference type="ARBA" id="ARBA00022884"/>
    </source>
</evidence>
<feature type="region of interest" description="Disordered" evidence="11">
    <location>
        <begin position="182"/>
        <end position="202"/>
    </location>
</feature>
<dbReference type="GO" id="GO:0002940">
    <property type="term" value="P:tRNA N2-guanine methylation"/>
    <property type="evidence" value="ECO:0007669"/>
    <property type="project" value="TreeGrafter"/>
</dbReference>
<feature type="transmembrane region" description="Helical" evidence="12">
    <location>
        <begin position="146"/>
        <end position="168"/>
    </location>
</feature>
<organism evidence="13 14">
    <name type="scientific">Frankliniella occidentalis</name>
    <name type="common">Western flower thrips</name>
    <name type="synonym">Euthrips occidentalis</name>
    <dbReference type="NCBI Taxonomy" id="133901"/>
    <lineage>
        <taxon>Eukaryota</taxon>
        <taxon>Metazoa</taxon>
        <taxon>Ecdysozoa</taxon>
        <taxon>Arthropoda</taxon>
        <taxon>Hexapoda</taxon>
        <taxon>Insecta</taxon>
        <taxon>Pterygota</taxon>
        <taxon>Neoptera</taxon>
        <taxon>Paraneoptera</taxon>
        <taxon>Thysanoptera</taxon>
        <taxon>Terebrantia</taxon>
        <taxon>Thripoidea</taxon>
        <taxon>Thripidae</taxon>
        <taxon>Frankliniella</taxon>
    </lineage>
</organism>
<dbReference type="GO" id="GO:0160104">
    <property type="term" value="F:tRNA (guanine(26)-N2)-dimethyltransferase activity"/>
    <property type="evidence" value="ECO:0007669"/>
    <property type="project" value="UniProtKB-UniRule"/>
</dbReference>
<dbReference type="Gene3D" id="3.30.56.70">
    <property type="entry name" value="N2,N2-dimethylguanosine tRNA methyltransferase, C-terminal domain"/>
    <property type="match status" value="1"/>
</dbReference>
<reference evidence="14" key="1">
    <citation type="submission" date="2025-08" db="UniProtKB">
        <authorList>
            <consortium name="RefSeq"/>
        </authorList>
    </citation>
    <scope>IDENTIFICATION</scope>
    <source>
        <tissue evidence="14">Whole organism</tissue>
    </source>
</reference>
<keyword evidence="12" id="KW-1133">Transmembrane helix</keyword>
<dbReference type="EC" id="2.1.1.216" evidence="7 10"/>
<dbReference type="PANTHER" id="PTHR10631:SF3">
    <property type="entry name" value="TRNA (GUANINE(26)-N(2))-DIMETHYLTRANSFERASE"/>
    <property type="match status" value="1"/>
</dbReference>
<dbReference type="Pfam" id="PF02005">
    <property type="entry name" value="TRM"/>
    <property type="match status" value="1"/>
</dbReference>
<evidence type="ECO:0000256" key="5">
    <source>
        <dbReference type="ARBA" id="ARBA00022694"/>
    </source>
</evidence>
<evidence type="ECO:0000256" key="7">
    <source>
        <dbReference type="ARBA" id="ARBA00039099"/>
    </source>
</evidence>
<keyword evidence="12" id="KW-0812">Transmembrane</keyword>
<dbReference type="GO" id="GO:0000049">
    <property type="term" value="F:tRNA binding"/>
    <property type="evidence" value="ECO:0007669"/>
    <property type="project" value="UniProtKB-UniRule"/>
</dbReference>
<dbReference type="Proteomes" id="UP000504606">
    <property type="component" value="Unplaced"/>
</dbReference>
<keyword evidence="13" id="KW-1185">Reference proteome</keyword>
<keyword evidence="4 10" id="KW-0949">S-adenosyl-L-methionine</keyword>
<comment type="similarity">
    <text evidence="10">Belongs to the class I-like SAM-binding methyltransferase superfamily. Trm1 family.</text>
</comment>
<dbReference type="KEGG" id="foc:113207396"/>
<dbReference type="PROSITE" id="PS51626">
    <property type="entry name" value="SAM_MT_TRM1"/>
    <property type="match status" value="1"/>
</dbReference>
<dbReference type="SUPFAM" id="SSF53335">
    <property type="entry name" value="S-adenosyl-L-methionine-dependent methyltransferases"/>
    <property type="match status" value="1"/>
</dbReference>
<keyword evidence="5 10" id="KW-0819">tRNA processing</keyword>
<evidence type="ECO:0000256" key="12">
    <source>
        <dbReference type="SAM" id="Phobius"/>
    </source>
</evidence>
<dbReference type="InterPro" id="IPR029063">
    <property type="entry name" value="SAM-dependent_MTases_sf"/>
</dbReference>
<dbReference type="CDD" id="cd02440">
    <property type="entry name" value="AdoMet_MTases"/>
    <property type="match status" value="1"/>
</dbReference>
<evidence type="ECO:0000256" key="4">
    <source>
        <dbReference type="ARBA" id="ARBA00022691"/>
    </source>
</evidence>
<dbReference type="CTD" id="170650"/>
<dbReference type="Gene3D" id="3.40.50.150">
    <property type="entry name" value="Vaccinia Virus protein VP39"/>
    <property type="match status" value="1"/>
</dbReference>